<protein>
    <submittedName>
        <fullName evidence="2">Uncharacterized protein</fullName>
    </submittedName>
</protein>
<accession>A0ABV3IEV9</accession>
<sequence length="64" mass="6933">MININILLGIIGAIALLAFIIHPGVPDKRAPLKNKLAVILPLIVISGLISLYIIKTSTYQVTLR</sequence>
<feature type="transmembrane region" description="Helical" evidence="1">
    <location>
        <begin position="6"/>
        <end position="24"/>
    </location>
</feature>
<reference evidence="2 3" key="1">
    <citation type="journal article" date="2023" name="Proc. Natl. Acad. Sci. U.S.A.">
        <title>Bacterial tolerance to host-exuded specialized metabolites structures the maize root microbiome.</title>
        <authorList>
            <person name="Thoenen L."/>
            <person name="Giroud C."/>
            <person name="Kreuzer M."/>
            <person name="Waelchli J."/>
            <person name="Gfeller V."/>
            <person name="Deslandes-Herold G."/>
            <person name="Mateo P."/>
            <person name="Robert C.A.M."/>
            <person name="Ahrens C.H."/>
            <person name="Rubio-Somoza I."/>
            <person name="Bruggmann R."/>
            <person name="Erb M."/>
            <person name="Schlaeppi K."/>
        </authorList>
    </citation>
    <scope>NUCLEOTIDE SEQUENCE [LARGE SCALE GENOMIC DNA]</scope>
    <source>
        <strain evidence="2 3">LBA1-1-1.1</strain>
    </source>
</reference>
<comment type="caution">
    <text evidence="2">The sequence shown here is derived from an EMBL/GenBank/DDBJ whole genome shotgun (WGS) entry which is preliminary data.</text>
</comment>
<feature type="transmembrane region" description="Helical" evidence="1">
    <location>
        <begin position="36"/>
        <end position="54"/>
    </location>
</feature>
<organism evidence="2 3">
    <name type="scientific">Bacillus proteolyticus</name>
    <dbReference type="NCBI Taxonomy" id="2026192"/>
    <lineage>
        <taxon>Bacteria</taxon>
        <taxon>Bacillati</taxon>
        <taxon>Bacillota</taxon>
        <taxon>Bacilli</taxon>
        <taxon>Bacillales</taxon>
        <taxon>Bacillaceae</taxon>
        <taxon>Bacillus</taxon>
        <taxon>Bacillus cereus group</taxon>
    </lineage>
</organism>
<keyword evidence="1" id="KW-0812">Transmembrane</keyword>
<evidence type="ECO:0000313" key="2">
    <source>
        <dbReference type="EMBL" id="MEV4912855.1"/>
    </source>
</evidence>
<keyword evidence="3" id="KW-1185">Reference proteome</keyword>
<proteinExistence type="predicted"/>
<name>A0ABV3IEV9_9BACI</name>
<evidence type="ECO:0000313" key="3">
    <source>
        <dbReference type="Proteomes" id="UP001552502"/>
    </source>
</evidence>
<dbReference type="RefSeq" id="WP_199640105.1">
    <property type="nucleotide sequence ID" value="NZ_JBEGIE010000047.1"/>
</dbReference>
<keyword evidence="1" id="KW-1133">Transmembrane helix</keyword>
<gene>
    <name evidence="2" type="ORF">MRBLBA1_003721</name>
</gene>
<dbReference type="Proteomes" id="UP001552502">
    <property type="component" value="Unassembled WGS sequence"/>
</dbReference>
<keyword evidence="1" id="KW-0472">Membrane</keyword>
<dbReference type="EMBL" id="JBEGIE010000047">
    <property type="protein sequence ID" value="MEV4912855.1"/>
    <property type="molecule type" value="Genomic_DNA"/>
</dbReference>
<evidence type="ECO:0000256" key="1">
    <source>
        <dbReference type="SAM" id="Phobius"/>
    </source>
</evidence>